<evidence type="ECO:0000313" key="4">
    <source>
        <dbReference type="EMBL" id="MBJ6799787.1"/>
    </source>
</evidence>
<feature type="domain" description="Ice-binding protein C-terminal" evidence="3">
    <location>
        <begin position="156"/>
        <end position="180"/>
    </location>
</feature>
<comment type="caution">
    <text evidence="4">The sequence shown here is derived from an EMBL/GenBank/DDBJ whole genome shotgun (WGS) entry which is preliminary data.</text>
</comment>
<keyword evidence="5" id="KW-1185">Reference proteome</keyword>
<feature type="transmembrane region" description="Helical" evidence="1">
    <location>
        <begin position="160"/>
        <end position="177"/>
    </location>
</feature>
<feature type="signal peptide" evidence="2">
    <location>
        <begin position="1"/>
        <end position="25"/>
    </location>
</feature>
<protein>
    <submittedName>
        <fullName evidence="4">PEP-CTERM sorting domain-containing protein</fullName>
    </submittedName>
</protein>
<evidence type="ECO:0000313" key="5">
    <source>
        <dbReference type="Proteomes" id="UP000641025"/>
    </source>
</evidence>
<evidence type="ECO:0000256" key="1">
    <source>
        <dbReference type="SAM" id="Phobius"/>
    </source>
</evidence>
<keyword evidence="1" id="KW-0812">Transmembrane</keyword>
<name>A0ABS0YPT9_9BACT</name>
<evidence type="ECO:0000259" key="3">
    <source>
        <dbReference type="Pfam" id="PF07589"/>
    </source>
</evidence>
<sequence length="184" mass="19988">MRMRAIWAGILTAALMLGATGIAGATFYTSTTDLDKILTGAGTLSWQQDMPGDFEMPYDTVNSAKLTIYSNFVNGGNDAVQVESNILGILKNDTGWTWFWNPMESTGFDVASSITAPWGQGQSLDISLLYDERGCLNFLYLDKSVLCLNYNNQVAPVPEPGTMLLVGIGLAGIAIYGKRRRNEA</sequence>
<proteinExistence type="predicted"/>
<dbReference type="InterPro" id="IPR013424">
    <property type="entry name" value="Ice-binding_C"/>
</dbReference>
<feature type="chain" id="PRO_5046070108" evidence="2">
    <location>
        <begin position="26"/>
        <end position="184"/>
    </location>
</feature>
<accession>A0ABS0YPT9</accession>
<dbReference type="Pfam" id="PF07589">
    <property type="entry name" value="PEP-CTERM"/>
    <property type="match status" value="1"/>
</dbReference>
<keyword evidence="2" id="KW-0732">Signal</keyword>
<dbReference type="EMBL" id="JAEMHK010000004">
    <property type="protein sequence ID" value="MBJ6799787.1"/>
    <property type="molecule type" value="Genomic_DNA"/>
</dbReference>
<keyword evidence="1" id="KW-1133">Transmembrane helix</keyword>
<evidence type="ECO:0000256" key="2">
    <source>
        <dbReference type="SAM" id="SignalP"/>
    </source>
</evidence>
<dbReference type="Proteomes" id="UP000641025">
    <property type="component" value="Unassembled WGS sequence"/>
</dbReference>
<organism evidence="4 5">
    <name type="scientific">Geomonas propionica</name>
    <dbReference type="NCBI Taxonomy" id="2798582"/>
    <lineage>
        <taxon>Bacteria</taxon>
        <taxon>Pseudomonadati</taxon>
        <taxon>Thermodesulfobacteriota</taxon>
        <taxon>Desulfuromonadia</taxon>
        <taxon>Geobacterales</taxon>
        <taxon>Geobacteraceae</taxon>
        <taxon>Geomonas</taxon>
    </lineage>
</organism>
<reference evidence="4 5" key="1">
    <citation type="submission" date="2020-12" db="EMBL/GenBank/DDBJ databases">
        <title>Geomonas sp. Red259, isolated from paddy soil.</title>
        <authorList>
            <person name="Xu Z."/>
            <person name="Zhang Z."/>
            <person name="Masuda Y."/>
            <person name="Itoh H."/>
            <person name="Senoo K."/>
        </authorList>
    </citation>
    <scope>NUCLEOTIDE SEQUENCE [LARGE SCALE GENOMIC DNA]</scope>
    <source>
        <strain evidence="4 5">Red259</strain>
    </source>
</reference>
<keyword evidence="1" id="KW-0472">Membrane</keyword>
<gene>
    <name evidence="4" type="ORF">JFN90_06505</name>
</gene>
<dbReference type="NCBIfam" id="TIGR02595">
    <property type="entry name" value="PEP_CTERM"/>
    <property type="match status" value="1"/>
</dbReference>